<gene>
    <name evidence="2" type="ORF">G5S32_07820</name>
</gene>
<dbReference type="Gene3D" id="1.20.1280.100">
    <property type="entry name" value="Pas factor, saposin domain"/>
    <property type="match status" value="1"/>
</dbReference>
<evidence type="ECO:0000313" key="3">
    <source>
        <dbReference type="Proteomes" id="UP000503003"/>
    </source>
</evidence>
<dbReference type="KEGG" id="vzi:G5S32_07820"/>
<keyword evidence="3" id="KW-1185">Reference proteome</keyword>
<protein>
    <submittedName>
        <fullName evidence="2">Secretion protein</fullName>
    </submittedName>
</protein>
<dbReference type="Proteomes" id="UP000503003">
    <property type="component" value="Chromosome 1"/>
</dbReference>
<organism evidence="2 3">
    <name type="scientific">Vibrio ziniensis</name>
    <dbReference type="NCBI Taxonomy" id="2711221"/>
    <lineage>
        <taxon>Bacteria</taxon>
        <taxon>Pseudomonadati</taxon>
        <taxon>Pseudomonadota</taxon>
        <taxon>Gammaproteobacteria</taxon>
        <taxon>Vibrionales</taxon>
        <taxon>Vibrionaceae</taxon>
        <taxon>Vibrio</taxon>
    </lineage>
</organism>
<dbReference type="EMBL" id="CP049331">
    <property type="protein sequence ID" value="QIH41899.1"/>
    <property type="molecule type" value="Genomic_DNA"/>
</dbReference>
<dbReference type="AlphaFoldDB" id="A0A6G7CIH2"/>
<name>A0A6G7CIH2_9VIBR</name>
<feature type="domain" description="Pas factor saposin" evidence="1">
    <location>
        <begin position="4"/>
        <end position="74"/>
    </location>
</feature>
<evidence type="ECO:0000313" key="2">
    <source>
        <dbReference type="EMBL" id="QIH41899.1"/>
    </source>
</evidence>
<accession>A0A6G7CIH2</accession>
<dbReference type="RefSeq" id="WP_165311478.1">
    <property type="nucleotide sequence ID" value="NZ_CP049331.1"/>
</dbReference>
<reference evidence="2 3" key="1">
    <citation type="submission" date="2020-02" db="EMBL/GenBank/DDBJ databases">
        <title>A complete genome of a marine bacterium Vibrio sp. ZWAL4003 isolated from the mangrove sediment with the ability to degrade polysaccharides.</title>
        <authorList>
            <person name="Wu J."/>
            <person name="Qu W."/>
            <person name="Zeng R."/>
        </authorList>
    </citation>
    <scope>NUCLEOTIDE SEQUENCE [LARGE SCALE GENOMIC DNA]</scope>
    <source>
        <strain evidence="2 3">ZWAL4003</strain>
    </source>
</reference>
<proteinExistence type="predicted"/>
<dbReference type="Pfam" id="PF09016">
    <property type="entry name" value="Pas_Saposin"/>
    <property type="match status" value="1"/>
</dbReference>
<dbReference type="InterPro" id="IPR015106">
    <property type="entry name" value="Pas_Saposin"/>
</dbReference>
<evidence type="ECO:0000259" key="1">
    <source>
        <dbReference type="Pfam" id="PF09016"/>
    </source>
</evidence>
<sequence length="78" mass="8647">MKVTTNLIQSTIQQLINQEPEQHAQIRQNLYDHLALSFDKQLALYSNVLGPASSGKIETHNISNAVNTAIKLLDKSTS</sequence>